<comment type="caution">
    <text evidence="1">The sequence shown here is derived from an EMBL/GenBank/DDBJ whole genome shotgun (WGS) entry which is preliminary data.</text>
</comment>
<gene>
    <name evidence="1" type="ORF">MAE02_55640</name>
</gene>
<sequence>MATMAAEQAIFENEDWLVTEDGLEHKTTGYFIERESLANRRDDGLWSWPLHMAEKSWCSMTAFAEAFTCAASVYNFETGTDLAQTFRMARGEIAVWPKPSKRNENPAPLVRPILHSAEPNPILWEAGRAEKPAKTLGSYASDENLRRPFLAGARVFSANTRLRDSHMDMARTKALPWRTSRRIHKTGTKLVRLFQAAWSIR</sequence>
<accession>A0A512C0Y8</accession>
<evidence type="ECO:0000313" key="1">
    <source>
        <dbReference type="EMBL" id="GEO17868.1"/>
    </source>
</evidence>
<proteinExistence type="predicted"/>
<dbReference type="Proteomes" id="UP000321085">
    <property type="component" value="Unassembled WGS sequence"/>
</dbReference>
<dbReference type="EMBL" id="BJYU01000131">
    <property type="protein sequence ID" value="GEO17868.1"/>
    <property type="molecule type" value="Genomic_DNA"/>
</dbReference>
<dbReference type="RefSeq" id="WP_114184660.1">
    <property type="nucleotide sequence ID" value="NZ_BJYU01000131.1"/>
</dbReference>
<evidence type="ECO:0000313" key="2">
    <source>
        <dbReference type="Proteomes" id="UP000321085"/>
    </source>
</evidence>
<name>A0A512C0Y8_9HYPH</name>
<organism evidence="1 2">
    <name type="scientific">Microvirga aerophila</name>
    <dbReference type="NCBI Taxonomy" id="670291"/>
    <lineage>
        <taxon>Bacteria</taxon>
        <taxon>Pseudomonadati</taxon>
        <taxon>Pseudomonadota</taxon>
        <taxon>Alphaproteobacteria</taxon>
        <taxon>Hyphomicrobiales</taxon>
        <taxon>Methylobacteriaceae</taxon>
        <taxon>Microvirga</taxon>
    </lineage>
</organism>
<dbReference type="AlphaFoldDB" id="A0A512C0Y8"/>
<keyword evidence="2" id="KW-1185">Reference proteome</keyword>
<reference evidence="1 2" key="1">
    <citation type="submission" date="2019-07" db="EMBL/GenBank/DDBJ databases">
        <title>Whole genome shotgun sequence of Microvirga aerophila NBRC 106136.</title>
        <authorList>
            <person name="Hosoyama A."/>
            <person name="Uohara A."/>
            <person name="Ohji S."/>
            <person name="Ichikawa N."/>
        </authorList>
    </citation>
    <scope>NUCLEOTIDE SEQUENCE [LARGE SCALE GENOMIC DNA]</scope>
    <source>
        <strain evidence="1 2">NBRC 106136</strain>
    </source>
</reference>
<dbReference type="OrthoDB" id="8454975at2"/>
<protein>
    <submittedName>
        <fullName evidence="1">Uncharacterized protein</fullName>
    </submittedName>
</protein>